<feature type="region of interest" description="Disordered" evidence="6">
    <location>
        <begin position="78"/>
        <end position="229"/>
    </location>
</feature>
<evidence type="ECO:0000313" key="9">
    <source>
        <dbReference type="EMBL" id="MCL9813623.1"/>
    </source>
</evidence>
<keyword evidence="10" id="KW-1185">Reference proteome</keyword>
<dbReference type="RefSeq" id="WP_250596164.1">
    <property type="nucleotide sequence ID" value="NZ_JAKRVY010000003.1"/>
</dbReference>
<dbReference type="GO" id="GO:0016407">
    <property type="term" value="F:acetyltransferase activity"/>
    <property type="evidence" value="ECO:0007669"/>
    <property type="project" value="TreeGrafter"/>
</dbReference>
<protein>
    <submittedName>
        <fullName evidence="9">2-oxo acid dehydrogenase subunit E2</fullName>
    </submittedName>
</protein>
<dbReference type="GO" id="GO:0005737">
    <property type="term" value="C:cytoplasm"/>
    <property type="evidence" value="ECO:0007669"/>
    <property type="project" value="TreeGrafter"/>
</dbReference>
<keyword evidence="4" id="KW-0450">Lipoyl</keyword>
<feature type="compositionally biased region" description="Low complexity" evidence="6">
    <location>
        <begin position="160"/>
        <end position="171"/>
    </location>
</feature>
<feature type="compositionally biased region" description="Basic and acidic residues" evidence="6">
    <location>
        <begin position="85"/>
        <end position="97"/>
    </location>
</feature>
<dbReference type="PROSITE" id="PS51826">
    <property type="entry name" value="PSBD"/>
    <property type="match status" value="1"/>
</dbReference>
<name>A0AAE3FQT8_9EURY</name>
<dbReference type="InterPro" id="IPR011053">
    <property type="entry name" value="Single_hybrid_motif"/>
</dbReference>
<dbReference type="Pfam" id="PF00198">
    <property type="entry name" value="2-oxoacid_dh"/>
    <property type="match status" value="1"/>
</dbReference>
<proteinExistence type="inferred from homology"/>
<evidence type="ECO:0000256" key="6">
    <source>
        <dbReference type="SAM" id="MobiDB-lite"/>
    </source>
</evidence>
<dbReference type="InterPro" id="IPR050743">
    <property type="entry name" value="2-oxoacid_DH_E2_comp"/>
</dbReference>
<gene>
    <name evidence="9" type="ORF">AArcSt11_08160</name>
</gene>
<comment type="cofactor">
    <cofactor evidence="1">
        <name>(R)-lipoate</name>
        <dbReference type="ChEBI" id="CHEBI:83088"/>
    </cofactor>
</comment>
<keyword evidence="5" id="KW-0012">Acyltransferase</keyword>
<accession>A0AAE3FQT8</accession>
<keyword evidence="3" id="KW-0808">Transferase</keyword>
<sequence length="512" mass="54562">MTREYRLPDVGEGVAEGEIVRWLVEPGDPVEEDQPIAEVETDKAMVDLPAPVDGTIRKLHAEEGEMVPVGDVVVTFDVEGEDDTDATRSTEGERDQQAEPGDGSESDTGDLPDAEPETSDGRVFASPSIRREARQAGVDIATIEGSGPGGRITAADIQQAASGGERASASAPDEPAVEEGAESASEPARSSQEEATANQQEVGSGAETESADRERTLAAPATRRAAREEGVDLNAVPAVEQRDGEAFVTAEAVREYAEAQQAAQDADAAAVGTADTGAEASGDVREPYRGVRRAIGEAMETAKFTAPHVTHHDTVDVTDLVATRERLAAEAEERGIRLTYTPFVMKAVAAALKEHPILNAQLDEEEEEIIKRGEYNLGVATDTDAGLMVPVVDDVDRKGLLELASETNELAQKARERSIDPEELRGGTFTITNVGVIGGEYATPIINHPEVAILALGAIKERPRVHEGEVVPRETLPLSLSIDHRVVDGADAARFTNRIIELLEEPSLLLLE</sequence>
<dbReference type="Gene3D" id="2.40.50.100">
    <property type="match status" value="1"/>
</dbReference>
<dbReference type="InterPro" id="IPR036625">
    <property type="entry name" value="E3-bd_dom_sf"/>
</dbReference>
<evidence type="ECO:0000313" key="10">
    <source>
        <dbReference type="Proteomes" id="UP001202674"/>
    </source>
</evidence>
<dbReference type="InterPro" id="IPR000089">
    <property type="entry name" value="Biotin_lipoyl"/>
</dbReference>
<dbReference type="InterPro" id="IPR001078">
    <property type="entry name" value="2-oxoacid_DH_actylTfrase"/>
</dbReference>
<evidence type="ECO:0000256" key="4">
    <source>
        <dbReference type="ARBA" id="ARBA00022823"/>
    </source>
</evidence>
<dbReference type="AlphaFoldDB" id="A0AAE3FQT8"/>
<dbReference type="SUPFAM" id="SSF52777">
    <property type="entry name" value="CoA-dependent acyltransferases"/>
    <property type="match status" value="1"/>
</dbReference>
<evidence type="ECO:0000256" key="1">
    <source>
        <dbReference type="ARBA" id="ARBA00001938"/>
    </source>
</evidence>
<dbReference type="InterPro" id="IPR023213">
    <property type="entry name" value="CAT-like_dom_sf"/>
</dbReference>
<feature type="compositionally biased region" description="Acidic residues" evidence="6">
    <location>
        <begin position="102"/>
        <end position="118"/>
    </location>
</feature>
<dbReference type="SUPFAM" id="SSF51230">
    <property type="entry name" value="Single hybrid motif"/>
    <property type="match status" value="1"/>
</dbReference>
<dbReference type="Pfam" id="PF00364">
    <property type="entry name" value="Biotin_lipoyl"/>
    <property type="match status" value="1"/>
</dbReference>
<dbReference type="PROSITE" id="PS50968">
    <property type="entry name" value="BIOTINYL_LIPOYL"/>
    <property type="match status" value="1"/>
</dbReference>
<evidence type="ECO:0000259" key="7">
    <source>
        <dbReference type="PROSITE" id="PS50968"/>
    </source>
</evidence>
<dbReference type="EMBL" id="JAKRVY010000003">
    <property type="protein sequence ID" value="MCL9813623.1"/>
    <property type="molecule type" value="Genomic_DNA"/>
</dbReference>
<evidence type="ECO:0000256" key="3">
    <source>
        <dbReference type="ARBA" id="ARBA00022679"/>
    </source>
</evidence>
<dbReference type="Gene3D" id="3.30.559.10">
    <property type="entry name" value="Chloramphenicol acetyltransferase-like domain"/>
    <property type="match status" value="1"/>
</dbReference>
<dbReference type="Pfam" id="PF02817">
    <property type="entry name" value="E3_binding"/>
    <property type="match status" value="1"/>
</dbReference>
<feature type="domain" description="Lipoyl-binding" evidence="7">
    <location>
        <begin position="2"/>
        <end position="77"/>
    </location>
</feature>
<comment type="similarity">
    <text evidence="2">Belongs to the 2-oxoacid dehydrogenase family.</text>
</comment>
<organism evidence="9 10">
    <name type="scientific">Natranaeroarchaeum aerophilus</name>
    <dbReference type="NCBI Taxonomy" id="2917711"/>
    <lineage>
        <taxon>Archaea</taxon>
        <taxon>Methanobacteriati</taxon>
        <taxon>Methanobacteriota</taxon>
        <taxon>Stenosarchaea group</taxon>
        <taxon>Halobacteria</taxon>
        <taxon>Halobacteriales</taxon>
        <taxon>Natronoarchaeaceae</taxon>
        <taxon>Natranaeroarchaeum</taxon>
    </lineage>
</organism>
<dbReference type="CDD" id="cd06849">
    <property type="entry name" value="lipoyl_domain"/>
    <property type="match status" value="1"/>
</dbReference>
<dbReference type="GO" id="GO:0031405">
    <property type="term" value="F:lipoic acid binding"/>
    <property type="evidence" value="ECO:0007669"/>
    <property type="project" value="TreeGrafter"/>
</dbReference>
<reference evidence="9 10" key="1">
    <citation type="journal article" date="2022" name="Syst. Appl. Microbiol.">
        <title>Natronocalculus amylovorans gen. nov., sp. nov., and Natranaeroarchaeum aerophilus sp. nov., dominant culturable amylolytic natronoarchaea from hypersaline soda lakes in southwestern Siberia.</title>
        <authorList>
            <person name="Sorokin D.Y."/>
            <person name="Elcheninov A.G."/>
            <person name="Khizhniak T.V."/>
            <person name="Koenen M."/>
            <person name="Bale N.J."/>
            <person name="Damste J.S.S."/>
            <person name="Kublanov I.V."/>
        </authorList>
    </citation>
    <scope>NUCLEOTIDE SEQUENCE [LARGE SCALE GENOMIC DNA]</scope>
    <source>
        <strain evidence="9 10">AArc-St1-1</strain>
    </source>
</reference>
<dbReference type="PANTHER" id="PTHR43178:SF5">
    <property type="entry name" value="LIPOAMIDE ACYLTRANSFERASE COMPONENT OF BRANCHED-CHAIN ALPHA-KETO ACID DEHYDROGENASE COMPLEX, MITOCHONDRIAL"/>
    <property type="match status" value="1"/>
</dbReference>
<dbReference type="PANTHER" id="PTHR43178">
    <property type="entry name" value="DIHYDROLIPOAMIDE ACETYLTRANSFERASE COMPONENT OF PYRUVATE DEHYDROGENASE COMPLEX"/>
    <property type="match status" value="1"/>
</dbReference>
<dbReference type="Gene3D" id="4.10.320.10">
    <property type="entry name" value="E3-binding domain"/>
    <property type="match status" value="2"/>
</dbReference>
<dbReference type="FunFam" id="3.30.559.10:FF:000007">
    <property type="entry name" value="Dihydrolipoamide acetyltransferase component of pyruvate dehydrogenase complex"/>
    <property type="match status" value="1"/>
</dbReference>
<evidence type="ECO:0000256" key="5">
    <source>
        <dbReference type="ARBA" id="ARBA00023315"/>
    </source>
</evidence>
<comment type="caution">
    <text evidence="9">The sequence shown here is derived from an EMBL/GenBank/DDBJ whole genome shotgun (WGS) entry which is preliminary data.</text>
</comment>
<dbReference type="InterPro" id="IPR004167">
    <property type="entry name" value="PSBD"/>
</dbReference>
<feature type="domain" description="Peripheral subunit-binding (PSBD)" evidence="8">
    <location>
        <begin position="124"/>
        <end position="161"/>
    </location>
</feature>
<feature type="compositionally biased region" description="Polar residues" evidence="6">
    <location>
        <begin position="188"/>
        <end position="202"/>
    </location>
</feature>
<evidence type="ECO:0000259" key="8">
    <source>
        <dbReference type="PROSITE" id="PS51826"/>
    </source>
</evidence>
<dbReference type="Proteomes" id="UP001202674">
    <property type="component" value="Unassembled WGS sequence"/>
</dbReference>
<evidence type="ECO:0000256" key="2">
    <source>
        <dbReference type="ARBA" id="ARBA00007317"/>
    </source>
</evidence>
<dbReference type="SUPFAM" id="SSF47005">
    <property type="entry name" value="Peripheral subunit-binding domain of 2-oxo acid dehydrogenase complex"/>
    <property type="match status" value="1"/>
</dbReference>